<keyword evidence="5" id="KW-0411">Iron-sulfur</keyword>
<dbReference type="SUPFAM" id="SSF52833">
    <property type="entry name" value="Thioredoxin-like"/>
    <property type="match status" value="1"/>
</dbReference>
<dbReference type="PANTHER" id="PTHR43578">
    <property type="entry name" value="NADH-QUINONE OXIDOREDUCTASE SUBUNIT F"/>
    <property type="match status" value="1"/>
</dbReference>
<protein>
    <recommendedName>
        <fullName evidence="2">NADH-quinone oxidoreductase subunit F</fullName>
    </recommendedName>
    <alternativeName>
        <fullName evidence="6">NADH dehydrogenase I subunit F</fullName>
    </alternativeName>
    <alternativeName>
        <fullName evidence="7">NDH-1 subunit F</fullName>
    </alternativeName>
</protein>
<dbReference type="PANTHER" id="PTHR43578:SF3">
    <property type="entry name" value="NADH-QUINONE OXIDOREDUCTASE SUBUNIT F"/>
    <property type="match status" value="1"/>
</dbReference>
<name>A0ABW4YDR8_9GAMM</name>
<dbReference type="Proteomes" id="UP001597337">
    <property type="component" value="Unassembled WGS sequence"/>
</dbReference>
<comment type="cofactor">
    <cofactor evidence="1">
        <name>FMN</name>
        <dbReference type="ChEBI" id="CHEBI:58210"/>
    </cofactor>
</comment>
<evidence type="ECO:0000256" key="6">
    <source>
        <dbReference type="ARBA" id="ARBA00031578"/>
    </source>
</evidence>
<evidence type="ECO:0000256" key="4">
    <source>
        <dbReference type="ARBA" id="ARBA00023004"/>
    </source>
</evidence>
<dbReference type="RefSeq" id="WP_386028657.1">
    <property type="nucleotide sequence ID" value="NZ_JBHUHX010000059.1"/>
</dbReference>
<sequence length="104" mass="11462">MAYYKTHLFVCTNQRDDGRQCCSASGGSAVRDYLKRRIKELGLAGPGGTRVNAAGCFGRCGEGPVMVIYPEAVWYSFANENDAEEILQEHVIHGRVVERLKLPG</sequence>
<gene>
    <name evidence="8" type="ORF">ACFSJC_18405</name>
</gene>
<keyword evidence="3" id="KW-0479">Metal-binding</keyword>
<proteinExistence type="predicted"/>
<evidence type="ECO:0000313" key="8">
    <source>
        <dbReference type="EMBL" id="MFD2113823.1"/>
    </source>
</evidence>
<evidence type="ECO:0000256" key="5">
    <source>
        <dbReference type="ARBA" id="ARBA00023014"/>
    </source>
</evidence>
<evidence type="ECO:0000256" key="7">
    <source>
        <dbReference type="ARBA" id="ARBA00032787"/>
    </source>
</evidence>
<evidence type="ECO:0000256" key="1">
    <source>
        <dbReference type="ARBA" id="ARBA00001917"/>
    </source>
</evidence>
<accession>A0ABW4YDR8</accession>
<comment type="caution">
    <text evidence="8">The sequence shown here is derived from an EMBL/GenBank/DDBJ whole genome shotgun (WGS) entry which is preliminary data.</text>
</comment>
<dbReference type="Gene3D" id="3.40.30.10">
    <property type="entry name" value="Glutaredoxin"/>
    <property type="match status" value="1"/>
</dbReference>
<dbReference type="CDD" id="cd02980">
    <property type="entry name" value="TRX_Fd_family"/>
    <property type="match status" value="1"/>
</dbReference>
<keyword evidence="9" id="KW-1185">Reference proteome</keyword>
<dbReference type="EMBL" id="JBHUHX010000059">
    <property type="protein sequence ID" value="MFD2113823.1"/>
    <property type="molecule type" value="Genomic_DNA"/>
</dbReference>
<reference evidence="9" key="1">
    <citation type="journal article" date="2019" name="Int. J. Syst. Evol. Microbiol.">
        <title>The Global Catalogue of Microorganisms (GCM) 10K type strain sequencing project: providing services to taxonomists for standard genome sequencing and annotation.</title>
        <authorList>
            <consortium name="The Broad Institute Genomics Platform"/>
            <consortium name="The Broad Institute Genome Sequencing Center for Infectious Disease"/>
            <person name="Wu L."/>
            <person name="Ma J."/>
        </authorList>
    </citation>
    <scope>NUCLEOTIDE SEQUENCE [LARGE SCALE GENOMIC DNA]</scope>
    <source>
        <strain evidence="9">KACC 12597</strain>
    </source>
</reference>
<evidence type="ECO:0000256" key="2">
    <source>
        <dbReference type="ARBA" id="ARBA00019901"/>
    </source>
</evidence>
<evidence type="ECO:0000313" key="9">
    <source>
        <dbReference type="Proteomes" id="UP001597337"/>
    </source>
</evidence>
<keyword evidence="4" id="KW-0408">Iron</keyword>
<organism evidence="8 9">
    <name type="scientific">Thiorhodococcus fuscus</name>
    <dbReference type="NCBI Taxonomy" id="527200"/>
    <lineage>
        <taxon>Bacteria</taxon>
        <taxon>Pseudomonadati</taxon>
        <taxon>Pseudomonadota</taxon>
        <taxon>Gammaproteobacteria</taxon>
        <taxon>Chromatiales</taxon>
        <taxon>Chromatiaceae</taxon>
        <taxon>Thiorhodococcus</taxon>
    </lineage>
</organism>
<dbReference type="InterPro" id="IPR036249">
    <property type="entry name" value="Thioredoxin-like_sf"/>
</dbReference>
<evidence type="ECO:0000256" key="3">
    <source>
        <dbReference type="ARBA" id="ARBA00022723"/>
    </source>
</evidence>